<dbReference type="Proteomes" id="UP000075806">
    <property type="component" value="Unassembled WGS sequence"/>
</dbReference>
<evidence type="ECO:0000313" key="7">
    <source>
        <dbReference type="Proteomes" id="UP000075806"/>
    </source>
</evidence>
<evidence type="ECO:0000256" key="2">
    <source>
        <dbReference type="ARBA" id="ARBA00022741"/>
    </source>
</evidence>
<organism evidence="6 7">
    <name type="scientific">Alkalihalobacillus trypoxylicola</name>
    <dbReference type="NCBI Taxonomy" id="519424"/>
    <lineage>
        <taxon>Bacteria</taxon>
        <taxon>Bacillati</taxon>
        <taxon>Bacillota</taxon>
        <taxon>Bacilli</taxon>
        <taxon>Bacillales</taxon>
        <taxon>Bacillaceae</taxon>
        <taxon>Alkalihalobacillus</taxon>
    </lineage>
</organism>
<dbReference type="InterPro" id="IPR050773">
    <property type="entry name" value="CbxX/CfxQ_RuBisCO_ESX"/>
</dbReference>
<feature type="domain" description="AAA+ ATPase" evidence="5">
    <location>
        <begin position="136"/>
        <end position="361"/>
    </location>
</feature>
<name>A0A161PBH3_9BACI</name>
<feature type="region of interest" description="Disordered" evidence="4">
    <location>
        <begin position="30"/>
        <end position="86"/>
    </location>
</feature>
<dbReference type="InterPro" id="IPR000641">
    <property type="entry name" value="CbxX/CfxQ"/>
</dbReference>
<dbReference type="FunFam" id="3.40.50.300:FF:000216">
    <property type="entry name" value="Type VII secretion ATPase EccA"/>
    <property type="match status" value="3"/>
</dbReference>
<protein>
    <submittedName>
        <fullName evidence="6">Stage V sporulation protein K</fullName>
    </submittedName>
</protein>
<dbReference type="SMART" id="SM00382">
    <property type="entry name" value="AAA"/>
    <property type="match status" value="4"/>
</dbReference>
<dbReference type="Pfam" id="PF00004">
    <property type="entry name" value="AAA"/>
    <property type="match status" value="3"/>
</dbReference>
<dbReference type="Gene3D" id="3.40.50.300">
    <property type="entry name" value="P-loop containing nucleotide triphosphate hydrolases"/>
    <property type="match status" value="4"/>
</dbReference>
<evidence type="ECO:0000256" key="3">
    <source>
        <dbReference type="ARBA" id="ARBA00022840"/>
    </source>
</evidence>
<keyword evidence="7" id="KW-1185">Reference proteome</keyword>
<keyword evidence="3" id="KW-0067">ATP-binding</keyword>
<dbReference type="AlphaFoldDB" id="A0A161PBH3"/>
<dbReference type="STRING" id="519424.AZF04_08800"/>
<dbReference type="GO" id="GO:0005524">
    <property type="term" value="F:ATP binding"/>
    <property type="evidence" value="ECO:0007669"/>
    <property type="project" value="UniProtKB-KW"/>
</dbReference>
<dbReference type="CDD" id="cd19481">
    <property type="entry name" value="RecA-like_protease"/>
    <property type="match status" value="1"/>
</dbReference>
<evidence type="ECO:0000259" key="5">
    <source>
        <dbReference type="SMART" id="SM00382"/>
    </source>
</evidence>
<feature type="domain" description="AAA+ ATPase" evidence="5">
    <location>
        <begin position="449"/>
        <end position="587"/>
    </location>
</feature>
<dbReference type="InterPro" id="IPR027417">
    <property type="entry name" value="P-loop_NTPase"/>
</dbReference>
<feature type="compositionally biased region" description="Polar residues" evidence="4">
    <location>
        <begin position="57"/>
        <end position="73"/>
    </location>
</feature>
<dbReference type="CDD" id="cd00009">
    <property type="entry name" value="AAA"/>
    <property type="match status" value="2"/>
</dbReference>
<dbReference type="GO" id="GO:0016887">
    <property type="term" value="F:ATP hydrolysis activity"/>
    <property type="evidence" value="ECO:0007669"/>
    <property type="project" value="InterPro"/>
</dbReference>
<dbReference type="RefSeq" id="WP_061949398.1">
    <property type="nucleotide sequence ID" value="NZ_LTAO01000023.1"/>
</dbReference>
<dbReference type="OrthoDB" id="9806903at2"/>
<evidence type="ECO:0000313" key="6">
    <source>
        <dbReference type="EMBL" id="KYG29602.1"/>
    </source>
</evidence>
<feature type="domain" description="AAA+ ATPase" evidence="5">
    <location>
        <begin position="717"/>
        <end position="851"/>
    </location>
</feature>
<evidence type="ECO:0000256" key="4">
    <source>
        <dbReference type="SAM" id="MobiDB-lite"/>
    </source>
</evidence>
<feature type="compositionally biased region" description="Low complexity" evidence="4">
    <location>
        <begin position="43"/>
        <end position="56"/>
    </location>
</feature>
<feature type="domain" description="AAA+ ATPase" evidence="5">
    <location>
        <begin position="987"/>
        <end position="1125"/>
    </location>
</feature>
<dbReference type="Pfam" id="PF17866">
    <property type="entry name" value="AAA_lid_6"/>
    <property type="match status" value="3"/>
</dbReference>
<gene>
    <name evidence="6" type="ORF">AZF04_08800</name>
</gene>
<dbReference type="Gene3D" id="1.10.8.60">
    <property type="match status" value="2"/>
</dbReference>
<dbReference type="PANTHER" id="PTHR43392:SF2">
    <property type="entry name" value="AAA-TYPE ATPASE FAMILY PROTEIN _ ANKYRIN REPEAT FAMILY PROTEIN"/>
    <property type="match status" value="1"/>
</dbReference>
<evidence type="ECO:0000256" key="1">
    <source>
        <dbReference type="ARBA" id="ARBA00010378"/>
    </source>
</evidence>
<comment type="caution">
    <text evidence="6">The sequence shown here is derived from an EMBL/GenBank/DDBJ whole genome shotgun (WGS) entry which is preliminary data.</text>
</comment>
<proteinExistence type="inferred from homology"/>
<dbReference type="InterPro" id="IPR003959">
    <property type="entry name" value="ATPase_AAA_core"/>
</dbReference>
<keyword evidence="2" id="KW-0547">Nucleotide-binding</keyword>
<sequence length="1208" mass="136467">MKKKVVGLLKFLLPEWQIYDDYQNHGFISKKSRKRTSNNQNRIPHSSGSSHSPIASVNQPMGNSGSQRNSRTPYETPIRNEVSKKTNRIPKENIDAIFQHINELLDNEWIGQRSYLEQLSIAFKRPFVTGMHPVKPKNSIFIFGHQGAGRKSSVTRMAGFLKEKKFIHYETVSRIDLASYTTATEYQLFLSDLYKSLYAKSDIVLFENIEKAPSNVVNTIAQLTKNGTYTLSARYTQQENRLMDATGVLDQQTISEIHANQKYFVFLSERKEKDVYHMFGSDFMDAIGDLVYTDPFTEEEIQQIATRILENLKAKCATDLSITLSYNPEVSLFLAKQFKTVNGISGLNEIAEQQMYHPLSEARLKSPEKLNEYVHIKIESEKYVAISKTESLLLEDYLRGMKESSIEDIKKELEQIVGIKSVKDYILKIEDNLKVQQLRESKGFSKTNISMHMVFTGNPGTGKTTIARIVAKYLKAIGVLSTGQLREVTRADLVGEYVGQTARLTNDVIKSALGGVLFIDEAYTLSRNDHDTFGIEAIDTLVKGMEDYRDELVVILAGYSEEMKQFLNTNPGLRSRFPNIVHFEDYTPEEMWEISRIISKQKGYRITDSCQDAMLKLFEKSQIKGKNDSGNGRLVRNVIEAAILKQSSRLVHEINAPMDELAFEDFEFEDNSKFDLETKLSQVVGLENVKQLIRTQQNLLIAEKKRREAGLKVDATQSLHMIFSGNPGTGKTTVARIMASMFKEMGLLKSGNFVEVDSGGLTGEHVGQTAKKTEEIFRSALGGVLFIDEAYGLTSNSSYGQEAVNTLVKLMEDHREDIVVILAGYNKEMKEFLKSNSGLESRFPLNVSFPDYTENELFEIAKIIISSKGFFMTQESESVLQEQIAILHKQSSSHSGNGRMVRNYLEEITRNQSLRIAMNDVPVEEMNRILPQDIKPTESVLKNFDLETALASIAGLEEVKNHVRSLHALLRIQAKRKKLGLPVDENKTLHMIFTGNPGTGKTMMARIIANVLYSLGIIKANKLVETDRSGLVAGFVGQTSIKTREVIEEAMDGVLFIDEAYALAQGGANDFGKEAIDTLVKMMDDHRDRLVVILAGYTEDMEHFLSVNSGLKSRFPTIIEFPNYELVELMEIARKFYYDHGFKLTLGAEAKLEEVFMESSTNNNFGNGRYVRNVYEKSLNLQASRLSNNEQLTEADLTEITAEDIERV</sequence>
<dbReference type="InterPro" id="IPR041627">
    <property type="entry name" value="AAA_lid_6"/>
</dbReference>
<accession>A0A161PBH3</accession>
<dbReference type="SUPFAM" id="SSF52540">
    <property type="entry name" value="P-loop containing nucleoside triphosphate hydrolases"/>
    <property type="match status" value="4"/>
</dbReference>
<dbReference type="InterPro" id="IPR003593">
    <property type="entry name" value="AAA+_ATPase"/>
</dbReference>
<reference evidence="6" key="1">
    <citation type="submission" date="2016-02" db="EMBL/GenBank/DDBJ databases">
        <title>Genome sequence of Bacillus trypoxylicola KCTC 13244(T).</title>
        <authorList>
            <person name="Jeong H."/>
            <person name="Park S.-H."/>
            <person name="Choi S.-K."/>
        </authorList>
    </citation>
    <scope>NUCLEOTIDE SEQUENCE [LARGE SCALE GENOMIC DNA]</scope>
    <source>
        <strain evidence="6">KCTC 13244</strain>
    </source>
</reference>
<comment type="similarity">
    <text evidence="1">Belongs to the CbxX/CfxQ family.</text>
</comment>
<dbReference type="PRINTS" id="PR00819">
    <property type="entry name" value="CBXCFQXSUPER"/>
</dbReference>
<dbReference type="PANTHER" id="PTHR43392">
    <property type="entry name" value="AAA-TYPE ATPASE FAMILY PROTEIN / ANKYRIN REPEAT FAMILY PROTEIN"/>
    <property type="match status" value="1"/>
</dbReference>
<dbReference type="EMBL" id="LTAO01000023">
    <property type="protein sequence ID" value="KYG29602.1"/>
    <property type="molecule type" value="Genomic_DNA"/>
</dbReference>